<dbReference type="Gene3D" id="3.40.50.2000">
    <property type="entry name" value="Glycogen Phosphorylase B"/>
    <property type="match status" value="2"/>
</dbReference>
<dbReference type="PANTHER" id="PTHR12526">
    <property type="entry name" value="GLYCOSYLTRANSFERASE"/>
    <property type="match status" value="1"/>
</dbReference>
<keyword evidence="1" id="KW-0328">Glycosyltransferase</keyword>
<evidence type="ECO:0000313" key="6">
    <source>
        <dbReference type="Proteomes" id="UP000291832"/>
    </source>
</evidence>
<dbReference type="InterPro" id="IPR001296">
    <property type="entry name" value="Glyco_trans_1"/>
</dbReference>
<sequence>MRNRRLAPMRIALVSLHTSPGAVPGSGDAGGMNVVVAGAARALARAGHEVTVFTRASSDAPAGTVSLGNGALLTALRAGPDRVRKEELPGLVPVFSAALAAQGAFDAVHAHYWLSGLAALKLAAHSGVHPAITLHTVAAQKNLRLAPGDSPEPPLRLAGERALAGTGQVIACSASELRAITAGYGAPRRPALIVHPGVDSELFRPASVSRETDAPLRITVLGRVQPLKGQKLALRAAATLAARDPELWRRCELVIAGEPTPGAEGYARELREFAARTGIADRVRFLPAQDRAAAAELLAASDVVLVPSHSESFGLVALEAAAAGTPALVAAHTGLLEAAQPGAPELRVSGRDPGAWALALATLLRDSALRARLGRAARTHAVGRNWDAHAAQLTAAYAALARQPD</sequence>
<evidence type="ECO:0000256" key="2">
    <source>
        <dbReference type="ARBA" id="ARBA00022679"/>
    </source>
</evidence>
<evidence type="ECO:0000256" key="1">
    <source>
        <dbReference type="ARBA" id="ARBA00022676"/>
    </source>
</evidence>
<reference evidence="5 6" key="1">
    <citation type="journal article" date="2015" name="Stand. Genomic Sci.">
        <title>Genomic Encyclopedia of Bacterial and Archaeal Type Strains, Phase III: the genomes of soil and plant-associated and newly described type strains.</title>
        <authorList>
            <person name="Whitman W.B."/>
            <person name="Woyke T."/>
            <person name="Klenk H.P."/>
            <person name="Zhou Y."/>
            <person name="Lilburn T.G."/>
            <person name="Beck B.J."/>
            <person name="De Vos P."/>
            <person name="Vandamme P."/>
            <person name="Eisen J.A."/>
            <person name="Garrity G."/>
            <person name="Hugenholtz P."/>
            <person name="Kyrpides N.C."/>
        </authorList>
    </citation>
    <scope>NUCLEOTIDE SEQUENCE [LARGE SCALE GENOMIC DNA]</scope>
    <source>
        <strain evidence="5 6">RF6</strain>
    </source>
</reference>
<dbReference type="SUPFAM" id="SSF53756">
    <property type="entry name" value="UDP-Glycosyltransferase/glycogen phosphorylase"/>
    <property type="match status" value="1"/>
</dbReference>
<dbReference type="Proteomes" id="UP000291832">
    <property type="component" value="Unassembled WGS sequence"/>
</dbReference>
<dbReference type="AlphaFoldDB" id="A0A4Q7U0N4"/>
<evidence type="ECO:0000313" key="5">
    <source>
        <dbReference type="EMBL" id="RZT66961.1"/>
    </source>
</evidence>
<keyword evidence="2 5" id="KW-0808">Transferase</keyword>
<accession>A0A4Q7U0N4</accession>
<dbReference type="Pfam" id="PF13439">
    <property type="entry name" value="Glyco_transf_4"/>
    <property type="match status" value="1"/>
</dbReference>
<name>A0A4Q7U0N4_9MICO</name>
<gene>
    <name evidence="5" type="ORF">EV139_1088</name>
</gene>
<feature type="domain" description="Glycosyl transferase family 1" evidence="3">
    <location>
        <begin position="215"/>
        <end position="379"/>
    </location>
</feature>
<dbReference type="EMBL" id="SHKI01000003">
    <property type="protein sequence ID" value="RZT66961.1"/>
    <property type="molecule type" value="Genomic_DNA"/>
</dbReference>
<comment type="caution">
    <text evidence="5">The sequence shown here is derived from an EMBL/GenBank/DDBJ whole genome shotgun (WGS) entry which is preliminary data.</text>
</comment>
<protein>
    <submittedName>
        <fullName evidence="5">D-inositol-3-phosphate glycosyltransferase</fullName>
    </submittedName>
</protein>
<dbReference type="InterPro" id="IPR028098">
    <property type="entry name" value="Glyco_trans_4-like_N"/>
</dbReference>
<dbReference type="Pfam" id="PF00534">
    <property type="entry name" value="Glycos_transf_1"/>
    <property type="match status" value="1"/>
</dbReference>
<feature type="domain" description="Glycosyltransferase subfamily 4-like N-terminal" evidence="4">
    <location>
        <begin position="30"/>
        <end position="201"/>
    </location>
</feature>
<dbReference type="GO" id="GO:0016757">
    <property type="term" value="F:glycosyltransferase activity"/>
    <property type="evidence" value="ECO:0007669"/>
    <property type="project" value="UniProtKB-KW"/>
</dbReference>
<dbReference type="PANTHER" id="PTHR12526:SF510">
    <property type="entry name" value="D-INOSITOL 3-PHOSPHATE GLYCOSYLTRANSFERASE"/>
    <property type="match status" value="1"/>
</dbReference>
<keyword evidence="6" id="KW-1185">Reference proteome</keyword>
<evidence type="ECO:0000259" key="3">
    <source>
        <dbReference type="Pfam" id="PF00534"/>
    </source>
</evidence>
<organism evidence="5 6">
    <name type="scientific">Leucobacter luti</name>
    <dbReference type="NCBI Taxonomy" id="340320"/>
    <lineage>
        <taxon>Bacteria</taxon>
        <taxon>Bacillati</taxon>
        <taxon>Actinomycetota</taxon>
        <taxon>Actinomycetes</taxon>
        <taxon>Micrococcales</taxon>
        <taxon>Microbacteriaceae</taxon>
        <taxon>Leucobacter</taxon>
    </lineage>
</organism>
<evidence type="ECO:0000259" key="4">
    <source>
        <dbReference type="Pfam" id="PF13439"/>
    </source>
</evidence>
<proteinExistence type="predicted"/>